<sequence length="427" mass="46279">MVPALSTVPFDPFSRLRLQPWSALDGLGPVAADSIAQVLAGSAAERVLDRTLRDHRSLTREQRQALKEAVFNVGLWRRRLGFLLGRDDAAPPFLLHALLQGLAGVPASEAAALAGLGEGTPPPLVSAPPPSLALRASLPDWLADHFAREFGPEADDFCAHLNVPGPITLRANVLRSSREALAERLRSEGVETRPGPWSPLALHIEGPRPNLYGLRSLQEGLFEVQDEGSQLLGLIVGAQPGETVLDLCAGAGGKTLQLGADMKDSGRLLAYDPDPERLDRLLQRSARAHLTRVQVLRSLPEGLDADRVLVDAPCSELGSLRRGPDQRFRIQPEVLTRFPALQQDILQRGAHRVRPGGRLVYATCTVNRAENEDVVATFLASRPDFRLARPGAGWLPDVCLRDGFLFVAPHRHGTDAFFAAVLERSAG</sequence>
<comment type="caution">
    <text evidence="5">Lacks conserved residue(s) required for the propagation of feature annotation.</text>
</comment>
<keyword evidence="8" id="KW-1185">Reference proteome</keyword>
<evidence type="ECO:0000256" key="5">
    <source>
        <dbReference type="PROSITE-ProRule" id="PRU01023"/>
    </source>
</evidence>
<dbReference type="InterPro" id="IPR049560">
    <property type="entry name" value="MeTrfase_RsmB-F_NOP2_cat"/>
</dbReference>
<reference evidence="7 8" key="1">
    <citation type="submission" date="2017-06" db="EMBL/GenBank/DDBJ databases">
        <title>Sequencing and comparative analysis of myxobacterial genomes.</title>
        <authorList>
            <person name="Rupp O."/>
            <person name="Goesmann A."/>
            <person name="Sogaard-Andersen L."/>
        </authorList>
    </citation>
    <scope>NUCLEOTIDE SEQUENCE [LARGE SCALE GENOMIC DNA]</scope>
    <source>
        <strain evidence="7 8">DSM 14697</strain>
    </source>
</reference>
<dbReference type="PANTHER" id="PTHR22807">
    <property type="entry name" value="NOP2 YEAST -RELATED NOL1/NOP2/FMU SUN DOMAIN-CONTAINING"/>
    <property type="match status" value="1"/>
</dbReference>
<dbReference type="Pfam" id="PF01189">
    <property type="entry name" value="Methyltr_RsmB-F"/>
    <property type="match status" value="1"/>
</dbReference>
<comment type="similarity">
    <text evidence="5">Belongs to the class I-like SAM-binding methyltransferase superfamily. RsmB/NOP family.</text>
</comment>
<keyword evidence="2 5" id="KW-0808">Transferase</keyword>
<dbReference type="InterPro" id="IPR029063">
    <property type="entry name" value="SAM-dependent_MTases_sf"/>
</dbReference>
<protein>
    <submittedName>
        <fullName evidence="7">SAM-dependent methyltransferase</fullName>
    </submittedName>
</protein>
<keyword evidence="1 5" id="KW-0489">Methyltransferase</keyword>
<evidence type="ECO:0000259" key="6">
    <source>
        <dbReference type="PROSITE" id="PS51686"/>
    </source>
</evidence>
<evidence type="ECO:0000256" key="4">
    <source>
        <dbReference type="ARBA" id="ARBA00022884"/>
    </source>
</evidence>
<feature type="active site" description="Nucleophile" evidence="5">
    <location>
        <position position="364"/>
    </location>
</feature>
<feature type="binding site" evidence="5">
    <location>
        <position position="272"/>
    </location>
    <ligand>
        <name>S-adenosyl-L-methionine</name>
        <dbReference type="ChEBI" id="CHEBI:59789"/>
    </ligand>
</feature>
<dbReference type="InterPro" id="IPR001678">
    <property type="entry name" value="MeTrfase_RsmB-F_NOP2_dom"/>
</dbReference>
<evidence type="ECO:0000256" key="2">
    <source>
        <dbReference type="ARBA" id="ARBA00022679"/>
    </source>
</evidence>
<accession>A0A250JSM3</accession>
<dbReference type="EMBL" id="CP022203">
    <property type="protein sequence ID" value="ATB46371.1"/>
    <property type="molecule type" value="Genomic_DNA"/>
</dbReference>
<name>A0A250JSM3_9BACT</name>
<dbReference type="OrthoDB" id="9810297at2"/>
<dbReference type="Pfam" id="PF22458">
    <property type="entry name" value="RsmF-B_ferredox"/>
    <property type="match status" value="1"/>
</dbReference>
<dbReference type="InterPro" id="IPR023267">
    <property type="entry name" value="RCMT"/>
</dbReference>
<dbReference type="InterPro" id="IPR054728">
    <property type="entry name" value="RsmB-like_ferredoxin"/>
</dbReference>
<evidence type="ECO:0000256" key="3">
    <source>
        <dbReference type="ARBA" id="ARBA00022691"/>
    </source>
</evidence>
<dbReference type="GO" id="GO:0003723">
    <property type="term" value="F:RNA binding"/>
    <property type="evidence" value="ECO:0007669"/>
    <property type="project" value="UniProtKB-UniRule"/>
</dbReference>
<dbReference type="PROSITE" id="PS51686">
    <property type="entry name" value="SAM_MT_RSMB_NOP"/>
    <property type="match status" value="1"/>
</dbReference>
<dbReference type="PANTHER" id="PTHR22807:SF53">
    <property type="entry name" value="RIBOSOMAL RNA SMALL SUBUNIT METHYLTRANSFERASE B-RELATED"/>
    <property type="match status" value="1"/>
</dbReference>
<proteinExistence type="inferred from homology"/>
<dbReference type="Gene3D" id="3.30.70.1170">
    <property type="entry name" value="Sun protein, domain 3"/>
    <property type="match status" value="1"/>
</dbReference>
<dbReference type="Gene3D" id="3.40.50.150">
    <property type="entry name" value="Vaccinia Virus protein VP39"/>
    <property type="match status" value="1"/>
</dbReference>
<dbReference type="KEGG" id="mmas:MYMAC_001964"/>
<keyword evidence="4 5" id="KW-0694">RNA-binding</keyword>
<dbReference type="SUPFAM" id="SSF53335">
    <property type="entry name" value="S-adenosyl-L-methionine-dependent methyltransferases"/>
    <property type="match status" value="1"/>
</dbReference>
<feature type="domain" description="SAM-dependent MTase RsmB/NOP-type" evidence="6">
    <location>
        <begin position="157"/>
        <end position="425"/>
    </location>
</feature>
<dbReference type="GO" id="GO:0008173">
    <property type="term" value="F:RNA methyltransferase activity"/>
    <property type="evidence" value="ECO:0007669"/>
    <property type="project" value="InterPro"/>
</dbReference>
<dbReference type="CDD" id="cd02440">
    <property type="entry name" value="AdoMet_MTases"/>
    <property type="match status" value="1"/>
</dbReference>
<dbReference type="PRINTS" id="PR02008">
    <property type="entry name" value="RCMTFAMILY"/>
</dbReference>
<dbReference type="Proteomes" id="UP000217343">
    <property type="component" value="Chromosome"/>
</dbReference>
<evidence type="ECO:0000256" key="1">
    <source>
        <dbReference type="ARBA" id="ARBA00022603"/>
    </source>
</evidence>
<evidence type="ECO:0000313" key="8">
    <source>
        <dbReference type="Proteomes" id="UP000217343"/>
    </source>
</evidence>
<evidence type="ECO:0000313" key="7">
    <source>
        <dbReference type="EMBL" id="ATB46371.1"/>
    </source>
</evidence>
<dbReference type="GO" id="GO:0001510">
    <property type="term" value="P:RNA methylation"/>
    <property type="evidence" value="ECO:0007669"/>
    <property type="project" value="InterPro"/>
</dbReference>
<feature type="binding site" evidence="5">
    <location>
        <position position="311"/>
    </location>
    <ligand>
        <name>S-adenosyl-L-methionine</name>
        <dbReference type="ChEBI" id="CHEBI:59789"/>
    </ligand>
</feature>
<organism evidence="7 8">
    <name type="scientific">Corallococcus macrosporus DSM 14697</name>
    <dbReference type="NCBI Taxonomy" id="1189310"/>
    <lineage>
        <taxon>Bacteria</taxon>
        <taxon>Pseudomonadati</taxon>
        <taxon>Myxococcota</taxon>
        <taxon>Myxococcia</taxon>
        <taxon>Myxococcales</taxon>
        <taxon>Cystobacterineae</taxon>
        <taxon>Myxococcaceae</taxon>
        <taxon>Corallococcus</taxon>
    </lineage>
</organism>
<dbReference type="AlphaFoldDB" id="A0A250JSM3"/>
<keyword evidence="3 5" id="KW-0949">S-adenosyl-L-methionine</keyword>
<gene>
    <name evidence="7" type="ORF">MYMAC_001964</name>
</gene>